<dbReference type="SUPFAM" id="SSF55785">
    <property type="entry name" value="PYP-like sensor domain (PAS domain)"/>
    <property type="match status" value="5"/>
</dbReference>
<feature type="domain" description="PAS" evidence="8">
    <location>
        <begin position="256"/>
        <end position="327"/>
    </location>
</feature>
<feature type="domain" description="PAC" evidence="9">
    <location>
        <begin position="714"/>
        <end position="767"/>
    </location>
</feature>
<protein>
    <recommendedName>
        <fullName evidence="2">histidine kinase</fullName>
        <ecNumber evidence="2">2.7.13.3</ecNumber>
    </recommendedName>
</protein>
<dbReference type="PANTHER" id="PTHR43304:SF1">
    <property type="entry name" value="PAC DOMAIN-CONTAINING PROTEIN"/>
    <property type="match status" value="1"/>
</dbReference>
<dbReference type="SMART" id="SM00086">
    <property type="entry name" value="PAC"/>
    <property type="match status" value="4"/>
</dbReference>
<gene>
    <name evidence="10" type="ORF">F1737_08295</name>
</gene>
<keyword evidence="4" id="KW-0808">Transferase</keyword>
<dbReference type="Gene3D" id="3.30.565.10">
    <property type="entry name" value="Histidine kinase-like ATPase, C-terminal domain"/>
    <property type="match status" value="1"/>
</dbReference>
<dbReference type="InterPro" id="IPR005467">
    <property type="entry name" value="His_kinase_dom"/>
</dbReference>
<feature type="transmembrane region" description="Helical" evidence="6">
    <location>
        <begin position="47"/>
        <end position="66"/>
    </location>
</feature>
<dbReference type="SMART" id="SM00091">
    <property type="entry name" value="PAS"/>
    <property type="match status" value="5"/>
</dbReference>
<dbReference type="GO" id="GO:0000155">
    <property type="term" value="F:phosphorelay sensor kinase activity"/>
    <property type="evidence" value="ECO:0007669"/>
    <property type="project" value="InterPro"/>
</dbReference>
<dbReference type="SMART" id="SM00387">
    <property type="entry name" value="HATPase_c"/>
    <property type="match status" value="1"/>
</dbReference>
<evidence type="ECO:0000256" key="2">
    <source>
        <dbReference type="ARBA" id="ARBA00012438"/>
    </source>
</evidence>
<dbReference type="AlphaFoldDB" id="A0AA97FEQ8"/>
<name>A0AA97FEQ8_9EURY</name>
<accession>A0AA97FEQ8</accession>
<dbReference type="Gene3D" id="3.30.450.20">
    <property type="entry name" value="PAS domain"/>
    <property type="match status" value="5"/>
</dbReference>
<evidence type="ECO:0000259" key="9">
    <source>
        <dbReference type="PROSITE" id="PS50113"/>
    </source>
</evidence>
<dbReference type="InterPro" id="IPR052162">
    <property type="entry name" value="Sensor_kinase/Photoreceptor"/>
</dbReference>
<dbReference type="InterPro" id="IPR001610">
    <property type="entry name" value="PAC"/>
</dbReference>
<feature type="domain" description="PAC" evidence="9">
    <location>
        <begin position="579"/>
        <end position="630"/>
    </location>
</feature>
<dbReference type="PANTHER" id="PTHR43304">
    <property type="entry name" value="PHYTOCHROME-LIKE PROTEIN CPH1"/>
    <property type="match status" value="1"/>
</dbReference>
<dbReference type="PRINTS" id="PR00344">
    <property type="entry name" value="BCTRLSENSOR"/>
</dbReference>
<dbReference type="InterPro" id="IPR000700">
    <property type="entry name" value="PAS-assoc_C"/>
</dbReference>
<evidence type="ECO:0000256" key="4">
    <source>
        <dbReference type="ARBA" id="ARBA00022679"/>
    </source>
</evidence>
<comment type="catalytic activity">
    <reaction evidence="1">
        <text>ATP + protein L-histidine = ADP + protein N-phospho-L-histidine.</text>
        <dbReference type="EC" id="2.7.13.3"/>
    </reaction>
</comment>
<dbReference type="Pfam" id="PF02518">
    <property type="entry name" value="HATPase_c"/>
    <property type="match status" value="1"/>
</dbReference>
<dbReference type="Pfam" id="PF13426">
    <property type="entry name" value="PAS_9"/>
    <property type="match status" value="3"/>
</dbReference>
<keyword evidence="6" id="KW-0812">Transmembrane</keyword>
<evidence type="ECO:0000313" key="10">
    <source>
        <dbReference type="EMBL" id="WOF16688.1"/>
    </source>
</evidence>
<dbReference type="InterPro" id="IPR035965">
    <property type="entry name" value="PAS-like_dom_sf"/>
</dbReference>
<dbReference type="InterPro" id="IPR003661">
    <property type="entry name" value="HisK_dim/P_dom"/>
</dbReference>
<dbReference type="InterPro" id="IPR004358">
    <property type="entry name" value="Sig_transdc_His_kin-like_C"/>
</dbReference>
<feature type="transmembrane region" description="Helical" evidence="6">
    <location>
        <begin position="73"/>
        <end position="92"/>
    </location>
</feature>
<evidence type="ECO:0000256" key="6">
    <source>
        <dbReference type="SAM" id="Phobius"/>
    </source>
</evidence>
<dbReference type="GeneID" id="85230156"/>
<dbReference type="PROSITE" id="PS50113">
    <property type="entry name" value="PAC"/>
    <property type="match status" value="3"/>
</dbReference>
<organism evidence="10 11">
    <name type="scientific">Methanochimaera problematica</name>
    <dbReference type="NCBI Taxonomy" id="2609417"/>
    <lineage>
        <taxon>Archaea</taxon>
        <taxon>Methanobacteriati</taxon>
        <taxon>Methanobacteriota</taxon>
        <taxon>Stenosarchaea group</taxon>
        <taxon>Methanomicrobia</taxon>
        <taxon>Methanomicrobiales</taxon>
        <taxon>Methanomicrobiaceae</taxon>
        <taxon>Methanochimaera</taxon>
    </lineage>
</organism>
<dbReference type="InterPro" id="IPR000014">
    <property type="entry name" value="PAS"/>
</dbReference>
<sequence length="980" mass="111847">MKFTGLMKIRDFKGKNCGDLLNLILLGLVVFTVFISEISLYLFSDGLMLVLSHIFYFPLIFLIFQYPAKGLRISFSLAAFYIFTNLIIYVLAGSPGEMIFYSGILFVFTYVCIGTVTTVIAQGLHQKEDDLKEIQKRYLNIFENSGDGVIVHRMDGKILMCNPAARKMFEIEGSIDEELDFKDLKIEGDCKLMRKALAEVMRDGHGFYETEIKIKSGKVITAEISASMADSEKGIMHVFIRDTTGKMNALNALRESENRLKSLTNQLPEVIFEMDSNGKFTFATRYSTNMFGYSPEELEGGMLFQGILSEEERERATKNIHWFLTGHIIGAVEYNAKRKDGSVFPLMVHFGYIFNGGEISGLRGIAIDISQRKHMEKALRRNEKKYRSLFENSNDAVIIHDFNGRIIDINDSLVKILGYKKDELLNIELSAVYPGSEYNALKDALSNLKESGNYFYETKLKTRSGNEVFVEISASIVSKSKGIVQSIIRDITERKISESALIESERRFRNLTDLLPQIVFEIDNGGMITFLNKNGFDSGIISPEQFKEGFNIYSLIDEPDRSRARENFEWMISGYRSERGYEYSVIKTNGTKIPFLIYTSPIEKNGKTEGARGIAIDISSRKRMEEAFIVSEERLNLAIEGAGVCVWDWDMVNDEMFFSGNYQEMFCYSEEGCYKGSDNWKDILQVKFFRDIMDFFNDVVDVEQRVIDKESRHFESEYHILCGDGRYKWINVMGKISDTDSGGIPLRIVGIMQDINEIKQYQNSLYEANRKLNLLSSITRHDILNQVAGIKGFTDLMDKKVRDNDELTHHLKRIRQASENIKEQIEFTRDYHNVGVEVPRWQRVDNIALRIKGMARSSGVTIDVKCGPLEVYADPMLEKIFFNLFDNAVRHGEKVTMMSLDFVKSNDYGVIVVMDNGLGVPDKLKEKIFDHGFGSNTGLGLFLTKEILGITGMKIHETGVYGEGARFEIEIPYEGYRFSE</sequence>
<dbReference type="EC" id="2.7.13.3" evidence="2"/>
<reference evidence="10 11" key="1">
    <citation type="submission" date="2019-09" db="EMBL/GenBank/DDBJ databases">
        <title>The complete genome of Methanoplanus sp. FWC-SCC4.</title>
        <authorList>
            <person name="Chen S.-C."/>
            <person name="Zhou Y.-Z."/>
            <person name="Lai M.-C."/>
        </authorList>
    </citation>
    <scope>NUCLEOTIDE SEQUENCE [LARGE SCALE GENOMIC DNA]</scope>
    <source>
        <strain evidence="10 11">FWC-SCC4</strain>
    </source>
</reference>
<proteinExistence type="predicted"/>
<dbReference type="EMBL" id="CP043875">
    <property type="protein sequence ID" value="WOF16688.1"/>
    <property type="molecule type" value="Genomic_DNA"/>
</dbReference>
<dbReference type="NCBIfam" id="TIGR00229">
    <property type="entry name" value="sensory_box"/>
    <property type="match status" value="4"/>
</dbReference>
<dbReference type="Proteomes" id="UP001301797">
    <property type="component" value="Chromosome"/>
</dbReference>
<dbReference type="CDD" id="cd00075">
    <property type="entry name" value="HATPase"/>
    <property type="match status" value="1"/>
</dbReference>
<feature type="domain" description="PAC" evidence="9">
    <location>
        <begin position="330"/>
        <end position="381"/>
    </location>
</feature>
<keyword evidence="3" id="KW-0597">Phosphoprotein</keyword>
<feature type="domain" description="PAS" evidence="8">
    <location>
        <begin position="382"/>
        <end position="452"/>
    </location>
</feature>
<dbReference type="CDD" id="cd00082">
    <property type="entry name" value="HisKA"/>
    <property type="match status" value="1"/>
</dbReference>
<dbReference type="PROSITE" id="PS50112">
    <property type="entry name" value="PAS"/>
    <property type="match status" value="2"/>
</dbReference>
<keyword evidence="6" id="KW-0472">Membrane</keyword>
<evidence type="ECO:0000313" key="11">
    <source>
        <dbReference type="Proteomes" id="UP001301797"/>
    </source>
</evidence>
<keyword evidence="6" id="KW-1133">Transmembrane helix</keyword>
<evidence type="ECO:0000256" key="3">
    <source>
        <dbReference type="ARBA" id="ARBA00022553"/>
    </source>
</evidence>
<evidence type="ECO:0000259" key="8">
    <source>
        <dbReference type="PROSITE" id="PS50112"/>
    </source>
</evidence>
<dbReference type="PROSITE" id="PS50109">
    <property type="entry name" value="HIS_KIN"/>
    <property type="match status" value="1"/>
</dbReference>
<keyword evidence="11" id="KW-1185">Reference proteome</keyword>
<dbReference type="InterPro" id="IPR036890">
    <property type="entry name" value="HATPase_C_sf"/>
</dbReference>
<dbReference type="RefSeq" id="WP_317136113.1">
    <property type="nucleotide sequence ID" value="NZ_CP043875.1"/>
</dbReference>
<evidence type="ECO:0000256" key="5">
    <source>
        <dbReference type="ARBA" id="ARBA00022777"/>
    </source>
</evidence>
<evidence type="ECO:0000256" key="1">
    <source>
        <dbReference type="ARBA" id="ARBA00000085"/>
    </source>
</evidence>
<feature type="domain" description="Histidine kinase" evidence="7">
    <location>
        <begin position="778"/>
        <end position="975"/>
    </location>
</feature>
<feature type="transmembrane region" description="Helical" evidence="6">
    <location>
        <begin position="20"/>
        <end position="41"/>
    </location>
</feature>
<evidence type="ECO:0000259" key="7">
    <source>
        <dbReference type="PROSITE" id="PS50109"/>
    </source>
</evidence>
<dbReference type="KEGG" id="mefw:F1737_08295"/>
<dbReference type="CDD" id="cd00130">
    <property type="entry name" value="PAS"/>
    <property type="match status" value="5"/>
</dbReference>
<keyword evidence="5" id="KW-0418">Kinase</keyword>
<feature type="transmembrane region" description="Helical" evidence="6">
    <location>
        <begin position="98"/>
        <end position="121"/>
    </location>
</feature>
<dbReference type="SUPFAM" id="SSF55874">
    <property type="entry name" value="ATPase domain of HSP90 chaperone/DNA topoisomerase II/histidine kinase"/>
    <property type="match status" value="1"/>
</dbReference>
<dbReference type="InterPro" id="IPR003594">
    <property type="entry name" value="HATPase_dom"/>
</dbReference>
<dbReference type="Pfam" id="PF13188">
    <property type="entry name" value="PAS_8"/>
    <property type="match status" value="1"/>
</dbReference>